<keyword evidence="6" id="KW-0378">Hydrolase</keyword>
<dbReference type="InterPro" id="IPR009003">
    <property type="entry name" value="Peptidase_S1_PA"/>
</dbReference>
<dbReference type="SUPFAM" id="SSF49854">
    <property type="entry name" value="Spermadhesin, CUB domain"/>
    <property type="match status" value="1"/>
</dbReference>
<dbReference type="GO" id="GO:0006508">
    <property type="term" value="P:proteolysis"/>
    <property type="evidence" value="ECO:0007669"/>
    <property type="project" value="UniProtKB-KW"/>
</dbReference>
<evidence type="ECO:0000313" key="8">
    <source>
        <dbReference type="EMBL" id="KAK9502994.1"/>
    </source>
</evidence>
<evidence type="ECO:0000256" key="6">
    <source>
        <dbReference type="RuleBase" id="RU363034"/>
    </source>
</evidence>
<comment type="caution">
    <text evidence="8">The sequence shown here is derived from an EMBL/GenBank/DDBJ whole genome shotgun (WGS) entry which is preliminary data.</text>
</comment>
<dbReference type="GO" id="GO:0004252">
    <property type="term" value="F:serine-type endopeptidase activity"/>
    <property type="evidence" value="ECO:0007669"/>
    <property type="project" value="InterPro"/>
</dbReference>
<keyword evidence="6" id="KW-0645">Protease</keyword>
<sequence>MANYYKNIAILLVFYQIKTTCTRELCINSEYIKPGQIYSINNPLFPRKYRAGTVCNWFFSTAADYEVRLNCRMVDLPKLRNVPKIIPNCWDKLTVIGSGNYSQYCQPFNMSAPTITMVLSSVKWGLGGVFSCNVTPQKIRTLPFQPIENCQCGWRFATKSRIVGGTDAEMNEFPSLAIVIHRSKEDEKGKLWCSATIITPRAALSAAHCYNEDRNINNYILIVGEHDTSLTNETDVEKHMKLSRIIINKAYESSTYRNDIALLITEQEIKYSPKVGPACLPFNIDKNDVMGKYLTAAGWGSLTLEGKRPKILQKVRLQVVEDSHCTDTYNEYYYMYNSSQQICTYSPGKDACTGDSGGPLYYTDQETNSSIIVGIISYGNGCGTAPGVNVLVNSFLPWIMENLSPDLQTCGK</sequence>
<evidence type="ECO:0000259" key="7">
    <source>
        <dbReference type="PROSITE" id="PS50240"/>
    </source>
</evidence>
<dbReference type="FunFam" id="2.40.10.10:FF:000054">
    <property type="entry name" value="Complement C1r subcomponent"/>
    <property type="match status" value="1"/>
</dbReference>
<evidence type="ECO:0000256" key="5">
    <source>
        <dbReference type="ARBA" id="ARBA00023180"/>
    </source>
</evidence>
<dbReference type="Gene3D" id="2.40.10.10">
    <property type="entry name" value="Trypsin-like serine proteases"/>
    <property type="match status" value="2"/>
</dbReference>
<reference evidence="8 9" key="1">
    <citation type="submission" date="2022-12" db="EMBL/GenBank/DDBJ databases">
        <title>Chromosome-level genome assembly of true bugs.</title>
        <authorList>
            <person name="Ma L."/>
            <person name="Li H."/>
        </authorList>
    </citation>
    <scope>NUCLEOTIDE SEQUENCE [LARGE SCALE GENOMIC DNA]</scope>
    <source>
        <strain evidence="8">Lab_2022b</strain>
    </source>
</reference>
<dbReference type="PROSITE" id="PS50240">
    <property type="entry name" value="TRYPSIN_DOM"/>
    <property type="match status" value="1"/>
</dbReference>
<dbReference type="Gene3D" id="2.60.120.290">
    <property type="entry name" value="Spermadhesin, CUB domain"/>
    <property type="match status" value="1"/>
</dbReference>
<evidence type="ECO:0000256" key="4">
    <source>
        <dbReference type="ARBA" id="ARBA00023157"/>
    </source>
</evidence>
<keyword evidence="4" id="KW-1015">Disulfide bond</keyword>
<evidence type="ECO:0000256" key="3">
    <source>
        <dbReference type="ARBA" id="ARBA00022729"/>
    </source>
</evidence>
<accession>A0AAW1CZB7</accession>
<comment type="subcellular location">
    <subcellularLocation>
        <location evidence="1">Secreted</location>
    </subcellularLocation>
</comment>
<dbReference type="InterPro" id="IPR043504">
    <property type="entry name" value="Peptidase_S1_PA_chymotrypsin"/>
</dbReference>
<proteinExistence type="predicted"/>
<dbReference type="Proteomes" id="UP001461498">
    <property type="component" value="Unassembled WGS sequence"/>
</dbReference>
<gene>
    <name evidence="8" type="ORF">O3M35_011660</name>
</gene>
<dbReference type="SUPFAM" id="SSF50494">
    <property type="entry name" value="Trypsin-like serine proteases"/>
    <property type="match status" value="1"/>
</dbReference>
<keyword evidence="2" id="KW-0964">Secreted</keyword>
<dbReference type="SMART" id="SM00020">
    <property type="entry name" value="Tryp_SPc"/>
    <property type="match status" value="1"/>
</dbReference>
<dbReference type="InterPro" id="IPR018114">
    <property type="entry name" value="TRYPSIN_HIS"/>
</dbReference>
<evidence type="ECO:0000256" key="2">
    <source>
        <dbReference type="ARBA" id="ARBA00022525"/>
    </source>
</evidence>
<dbReference type="AlphaFoldDB" id="A0AAW1CZB7"/>
<dbReference type="PANTHER" id="PTHR24252">
    <property type="entry name" value="ACROSIN-RELATED"/>
    <property type="match status" value="1"/>
</dbReference>
<keyword evidence="6" id="KW-0720">Serine protease</keyword>
<dbReference type="CDD" id="cd00190">
    <property type="entry name" value="Tryp_SPc"/>
    <property type="match status" value="1"/>
</dbReference>
<evidence type="ECO:0000256" key="1">
    <source>
        <dbReference type="ARBA" id="ARBA00004613"/>
    </source>
</evidence>
<feature type="domain" description="Peptidase S1" evidence="7">
    <location>
        <begin position="162"/>
        <end position="404"/>
    </location>
</feature>
<dbReference type="PRINTS" id="PR00722">
    <property type="entry name" value="CHYMOTRYPSIN"/>
</dbReference>
<keyword evidence="3" id="KW-0732">Signal</keyword>
<name>A0AAW1CZB7_9HEMI</name>
<keyword evidence="5" id="KW-0325">Glycoprotein</keyword>
<dbReference type="InterPro" id="IPR001254">
    <property type="entry name" value="Trypsin_dom"/>
</dbReference>
<dbReference type="PANTHER" id="PTHR24252:SF7">
    <property type="entry name" value="HYALIN"/>
    <property type="match status" value="1"/>
</dbReference>
<protein>
    <recommendedName>
        <fullName evidence="7">Peptidase S1 domain-containing protein</fullName>
    </recommendedName>
</protein>
<dbReference type="Pfam" id="PF00089">
    <property type="entry name" value="Trypsin"/>
    <property type="match status" value="1"/>
</dbReference>
<evidence type="ECO:0000313" key="9">
    <source>
        <dbReference type="Proteomes" id="UP001461498"/>
    </source>
</evidence>
<keyword evidence="9" id="KW-1185">Reference proteome</keyword>
<dbReference type="InterPro" id="IPR033116">
    <property type="entry name" value="TRYPSIN_SER"/>
</dbReference>
<dbReference type="InterPro" id="IPR035914">
    <property type="entry name" value="Sperma_CUB_dom_sf"/>
</dbReference>
<dbReference type="EMBL" id="JAPXFL010000008">
    <property type="protein sequence ID" value="KAK9502994.1"/>
    <property type="molecule type" value="Genomic_DNA"/>
</dbReference>
<dbReference type="FunFam" id="2.40.10.10:FF:000068">
    <property type="entry name" value="transmembrane protease serine 2"/>
    <property type="match status" value="1"/>
</dbReference>
<dbReference type="InterPro" id="IPR001314">
    <property type="entry name" value="Peptidase_S1A"/>
</dbReference>
<organism evidence="8 9">
    <name type="scientific">Rhynocoris fuscipes</name>
    <dbReference type="NCBI Taxonomy" id="488301"/>
    <lineage>
        <taxon>Eukaryota</taxon>
        <taxon>Metazoa</taxon>
        <taxon>Ecdysozoa</taxon>
        <taxon>Arthropoda</taxon>
        <taxon>Hexapoda</taxon>
        <taxon>Insecta</taxon>
        <taxon>Pterygota</taxon>
        <taxon>Neoptera</taxon>
        <taxon>Paraneoptera</taxon>
        <taxon>Hemiptera</taxon>
        <taxon>Heteroptera</taxon>
        <taxon>Panheteroptera</taxon>
        <taxon>Cimicomorpha</taxon>
        <taxon>Reduviidae</taxon>
        <taxon>Harpactorinae</taxon>
        <taxon>Harpactorini</taxon>
        <taxon>Rhynocoris</taxon>
    </lineage>
</organism>
<dbReference type="GO" id="GO:0005576">
    <property type="term" value="C:extracellular region"/>
    <property type="evidence" value="ECO:0007669"/>
    <property type="project" value="UniProtKB-SubCell"/>
</dbReference>
<dbReference type="PROSITE" id="PS00134">
    <property type="entry name" value="TRYPSIN_HIS"/>
    <property type="match status" value="1"/>
</dbReference>
<dbReference type="PROSITE" id="PS00135">
    <property type="entry name" value="TRYPSIN_SER"/>
    <property type="match status" value="1"/>
</dbReference>